<gene>
    <name evidence="12" type="ORF">IEQ44_04775</name>
</gene>
<evidence type="ECO:0000256" key="9">
    <source>
        <dbReference type="ARBA" id="ARBA00023887"/>
    </source>
</evidence>
<dbReference type="PANTHER" id="PTHR33693:SF3">
    <property type="entry name" value="TYPE-5 URACIL-DNA GLYCOSYLASE"/>
    <property type="match status" value="1"/>
</dbReference>
<keyword evidence="4" id="KW-0378">Hydrolase</keyword>
<keyword evidence="5" id="KW-0408">Iron</keyword>
<dbReference type="Pfam" id="PF03167">
    <property type="entry name" value="UDG"/>
    <property type="match status" value="1"/>
</dbReference>
<dbReference type="EMBL" id="JADCSA010000003">
    <property type="protein sequence ID" value="MBE7323962.1"/>
    <property type="molecule type" value="Genomic_DNA"/>
</dbReference>
<dbReference type="CDD" id="cd10031">
    <property type="entry name" value="UDG-F5_TTUDGB_like"/>
    <property type="match status" value="1"/>
</dbReference>
<keyword evidence="1" id="KW-0004">4Fe-4S</keyword>
<dbReference type="InterPro" id="IPR051536">
    <property type="entry name" value="UDG_Type-4/5"/>
</dbReference>
<keyword evidence="2" id="KW-0479">Metal-binding</keyword>
<evidence type="ECO:0000259" key="11">
    <source>
        <dbReference type="SMART" id="SM00986"/>
    </source>
</evidence>
<evidence type="ECO:0000256" key="7">
    <source>
        <dbReference type="ARBA" id="ARBA00023204"/>
    </source>
</evidence>
<dbReference type="SMART" id="SM00986">
    <property type="entry name" value="UDG"/>
    <property type="match status" value="1"/>
</dbReference>
<keyword evidence="6" id="KW-0411">Iron-sulfur</keyword>
<dbReference type="SUPFAM" id="SSF52141">
    <property type="entry name" value="Uracil-DNA glycosylase-like"/>
    <property type="match status" value="1"/>
</dbReference>
<evidence type="ECO:0000256" key="1">
    <source>
        <dbReference type="ARBA" id="ARBA00022485"/>
    </source>
</evidence>
<dbReference type="InterPro" id="IPR005122">
    <property type="entry name" value="Uracil-DNA_glycosylase-like"/>
</dbReference>
<evidence type="ECO:0000256" key="8">
    <source>
        <dbReference type="ARBA" id="ARBA00023779"/>
    </source>
</evidence>
<evidence type="ECO:0000256" key="3">
    <source>
        <dbReference type="ARBA" id="ARBA00022763"/>
    </source>
</evidence>
<proteinExistence type="inferred from homology"/>
<evidence type="ECO:0000256" key="6">
    <source>
        <dbReference type="ARBA" id="ARBA00023014"/>
    </source>
</evidence>
<feature type="domain" description="Uracil-DNA glycosylase-like" evidence="11">
    <location>
        <begin position="103"/>
        <end position="279"/>
    </location>
</feature>
<dbReference type="InterPro" id="IPR044147">
    <property type="entry name" value="UdgB-like"/>
</dbReference>
<dbReference type="InterPro" id="IPR036895">
    <property type="entry name" value="Uracil-DNA_glycosylase-like_sf"/>
</dbReference>
<comment type="similarity">
    <text evidence="8">Belongs to the uracil-DNA glycosylase (UDG) superfamily. Type 5 (UDGb) family.</text>
</comment>
<dbReference type="SMART" id="SM00987">
    <property type="entry name" value="UreE_C"/>
    <property type="match status" value="1"/>
</dbReference>
<keyword evidence="7" id="KW-0234">DNA repair</keyword>
<keyword evidence="3" id="KW-0227">DNA damage</keyword>
<dbReference type="Gene3D" id="3.40.470.10">
    <property type="entry name" value="Uracil-DNA glycosylase-like domain"/>
    <property type="match status" value="1"/>
</dbReference>
<organism evidence="12 13">
    <name type="scientific">Nocardioides malaquae</name>
    <dbReference type="NCBI Taxonomy" id="2773426"/>
    <lineage>
        <taxon>Bacteria</taxon>
        <taxon>Bacillati</taxon>
        <taxon>Actinomycetota</taxon>
        <taxon>Actinomycetes</taxon>
        <taxon>Propionibacteriales</taxon>
        <taxon>Nocardioidaceae</taxon>
        <taxon>Nocardioides</taxon>
    </lineage>
</organism>
<protein>
    <recommendedName>
        <fullName evidence="9">Type-5 uracil-DNA glycosylase</fullName>
    </recommendedName>
</protein>
<reference evidence="12 13" key="1">
    <citation type="submission" date="2020-10" db="EMBL/GenBank/DDBJ databases">
        <title>Nocardioides sp. isolated from sludge.</title>
        <authorList>
            <person name="Zhang X."/>
        </authorList>
    </citation>
    <scope>NUCLEOTIDE SEQUENCE [LARGE SCALE GENOMIC DNA]</scope>
    <source>
        <strain evidence="12 13">Y6</strain>
    </source>
</reference>
<name>A0ABR9RQW7_9ACTN</name>
<sequence>MGNGGPVPTPSPVPLPHPLTGELFPSPVPAGTGWPEDPAPAGTRVARSAAGVRRLAATADLGEVEARVSVCAACPRLVRWREDAAREKRASFADQPYWGRPIPGWGDPEPQILVVGLAPAAHGGNRTGRVFTGDPSGDWLFASLHRVGLAIQETSRHAGDGQRLVGTRMVARVRCAPPENKPTPAERDACAPWIQREVALLLPTVRVVVALGAFGWGGALEALDGAGVAVPHPGPKFGHGVEVEMSGPAGPVTLVGCFHPSPHNTYTRRLTAEMTDEVFLRARALADLGTSS</sequence>
<evidence type="ECO:0000256" key="10">
    <source>
        <dbReference type="SAM" id="MobiDB-lite"/>
    </source>
</evidence>
<evidence type="ECO:0000256" key="4">
    <source>
        <dbReference type="ARBA" id="ARBA00022801"/>
    </source>
</evidence>
<accession>A0ABR9RQW7</accession>
<evidence type="ECO:0000313" key="13">
    <source>
        <dbReference type="Proteomes" id="UP000756387"/>
    </source>
</evidence>
<keyword evidence="13" id="KW-1185">Reference proteome</keyword>
<evidence type="ECO:0000256" key="2">
    <source>
        <dbReference type="ARBA" id="ARBA00022723"/>
    </source>
</evidence>
<feature type="region of interest" description="Disordered" evidence="10">
    <location>
        <begin position="1"/>
        <end position="43"/>
    </location>
</feature>
<evidence type="ECO:0000256" key="5">
    <source>
        <dbReference type="ARBA" id="ARBA00023004"/>
    </source>
</evidence>
<feature type="compositionally biased region" description="Pro residues" evidence="10">
    <location>
        <begin position="7"/>
        <end position="17"/>
    </location>
</feature>
<dbReference type="PANTHER" id="PTHR33693">
    <property type="entry name" value="TYPE-5 URACIL-DNA GLYCOSYLASE"/>
    <property type="match status" value="1"/>
</dbReference>
<comment type="caution">
    <text evidence="12">The sequence shown here is derived from an EMBL/GenBank/DDBJ whole genome shotgun (WGS) entry which is preliminary data.</text>
</comment>
<dbReference type="Proteomes" id="UP000756387">
    <property type="component" value="Unassembled WGS sequence"/>
</dbReference>
<evidence type="ECO:0000313" key="12">
    <source>
        <dbReference type="EMBL" id="MBE7323962.1"/>
    </source>
</evidence>